<dbReference type="RefSeq" id="WP_061532455.1">
    <property type="nucleotide sequence ID" value="NZ_CP013233.1"/>
</dbReference>
<feature type="signal peptide" evidence="8">
    <location>
        <begin position="1"/>
        <end position="23"/>
    </location>
</feature>
<name>A0A127PM46_9BURK</name>
<evidence type="ECO:0000256" key="2">
    <source>
        <dbReference type="ARBA" id="ARBA00022692"/>
    </source>
</evidence>
<organism evidence="9 10">
    <name type="scientific">Collimonas arenae</name>
    <dbReference type="NCBI Taxonomy" id="279058"/>
    <lineage>
        <taxon>Bacteria</taxon>
        <taxon>Pseudomonadati</taxon>
        <taxon>Pseudomonadota</taxon>
        <taxon>Betaproteobacteria</taxon>
        <taxon>Burkholderiales</taxon>
        <taxon>Oxalobacteraceae</taxon>
        <taxon>Collimonas</taxon>
    </lineage>
</organism>
<keyword evidence="9" id="KW-0282">Flagellum</keyword>
<dbReference type="InterPro" id="IPR022781">
    <property type="entry name" value="Flagellar_biosynth_FliO"/>
</dbReference>
<evidence type="ECO:0000256" key="7">
    <source>
        <dbReference type="RuleBase" id="RU362064"/>
    </source>
</evidence>
<keyword evidence="2 7" id="KW-0812">Transmembrane</keyword>
<keyword evidence="8" id="KW-0732">Signal</keyword>
<keyword evidence="5 7" id="KW-0975">Bacterial flagellum</keyword>
<dbReference type="EMBL" id="CP013235">
    <property type="protein sequence ID" value="AMP08742.1"/>
    <property type="molecule type" value="Genomic_DNA"/>
</dbReference>
<keyword evidence="3 7" id="KW-1133">Transmembrane helix</keyword>
<evidence type="ECO:0000256" key="8">
    <source>
        <dbReference type="SAM" id="SignalP"/>
    </source>
</evidence>
<proteinExistence type="inferred from homology"/>
<evidence type="ECO:0000256" key="1">
    <source>
        <dbReference type="ARBA" id="ARBA00022475"/>
    </source>
</evidence>
<dbReference type="AlphaFoldDB" id="A0A127PM46"/>
<protein>
    <recommendedName>
        <fullName evidence="7">Flagellar protein</fullName>
    </recommendedName>
</protein>
<feature type="transmembrane region" description="Helical" evidence="7">
    <location>
        <begin position="47"/>
        <end position="69"/>
    </location>
</feature>
<keyword evidence="1 7" id="KW-1003">Cell membrane</keyword>
<dbReference type="GO" id="GO:0005886">
    <property type="term" value="C:plasma membrane"/>
    <property type="evidence" value="ECO:0007669"/>
    <property type="project" value="UniProtKB-SubCell"/>
</dbReference>
<keyword evidence="9" id="KW-0969">Cilium</keyword>
<keyword evidence="9" id="KW-0966">Cell projection</keyword>
<evidence type="ECO:0000256" key="4">
    <source>
        <dbReference type="ARBA" id="ARBA00023136"/>
    </source>
</evidence>
<dbReference type="Pfam" id="PF04347">
    <property type="entry name" value="FliO"/>
    <property type="match status" value="1"/>
</dbReference>
<dbReference type="PANTHER" id="PTHR38766">
    <property type="entry name" value="FLAGELLAR PROTEIN FLIO"/>
    <property type="match status" value="1"/>
</dbReference>
<feature type="chain" id="PRO_5007277170" description="Flagellar protein" evidence="8">
    <location>
        <begin position="24"/>
        <end position="160"/>
    </location>
</feature>
<keyword evidence="4 7" id="KW-0472">Membrane</keyword>
<evidence type="ECO:0000256" key="5">
    <source>
        <dbReference type="ARBA" id="ARBA00023143"/>
    </source>
</evidence>
<dbReference type="GO" id="GO:0044781">
    <property type="term" value="P:bacterial-type flagellum organization"/>
    <property type="evidence" value="ECO:0007669"/>
    <property type="project" value="UniProtKB-UniRule"/>
</dbReference>
<comment type="subcellular location">
    <subcellularLocation>
        <location evidence="7">Cell membrane</location>
    </subcellularLocation>
    <subcellularLocation>
        <location evidence="7">Bacterial flagellum basal body</location>
    </subcellularLocation>
</comment>
<dbReference type="NCBIfam" id="TIGR03500">
    <property type="entry name" value="FliO_TIGR"/>
    <property type="match status" value="1"/>
</dbReference>
<comment type="similarity">
    <text evidence="6 7">Belongs to the FliO/MopB family.</text>
</comment>
<evidence type="ECO:0000256" key="6">
    <source>
        <dbReference type="ARBA" id="ARBA00037937"/>
    </source>
</evidence>
<accession>A0A127PM46</accession>
<evidence type="ECO:0000313" key="10">
    <source>
        <dbReference type="Proteomes" id="UP000071778"/>
    </source>
</evidence>
<gene>
    <name evidence="9" type="primary">fliO</name>
    <name evidence="9" type="ORF">CAter282_0944</name>
</gene>
<dbReference type="GO" id="GO:0009425">
    <property type="term" value="C:bacterial-type flagellum basal body"/>
    <property type="evidence" value="ECO:0007669"/>
    <property type="project" value="UniProtKB-SubCell"/>
</dbReference>
<keyword evidence="10" id="KW-1185">Reference proteome</keyword>
<dbReference type="PANTHER" id="PTHR38766:SF1">
    <property type="entry name" value="FLAGELLAR PROTEIN FLIO"/>
    <property type="match status" value="1"/>
</dbReference>
<evidence type="ECO:0000256" key="3">
    <source>
        <dbReference type="ARBA" id="ARBA00022989"/>
    </source>
</evidence>
<dbReference type="PATRIC" id="fig|279058.17.peg.1015"/>
<dbReference type="OrthoDB" id="9182371at2"/>
<dbReference type="InterPro" id="IPR052205">
    <property type="entry name" value="FliO/MopB"/>
</dbReference>
<dbReference type="Proteomes" id="UP000071778">
    <property type="component" value="Chromosome"/>
</dbReference>
<reference evidence="9 10" key="1">
    <citation type="submission" date="2015-11" db="EMBL/GenBank/DDBJ databases">
        <title>Exploring the genomic traits of fungus-feeding bacterial genus Collimonas.</title>
        <authorList>
            <person name="Song C."/>
            <person name="Schmidt R."/>
            <person name="de Jager V."/>
            <person name="Krzyzanowska D."/>
            <person name="Jongedijk E."/>
            <person name="Cankar K."/>
            <person name="Beekwilder J."/>
            <person name="van Veen A."/>
            <person name="de Boer W."/>
            <person name="van Veen J.A."/>
            <person name="Garbeva P."/>
        </authorList>
    </citation>
    <scope>NUCLEOTIDE SEQUENCE [LARGE SCALE GENOMIC DNA]</scope>
    <source>
        <strain evidence="9 10">Ter282</strain>
    </source>
</reference>
<sequence>MKTIRSLCLAWFALTYPALPALAIDAGPQTVAATAAVSPAPGWGAAGLLQAVLGLALVIGLIFLCAWAARRLGLQKASSGQLIKIVASTAIGQRERVVVVDIGGTWLALGVTPGQIQSLHAMPAQELPATAEPQFKQTAVAVGNAAGAFAQKLRESLGRK</sequence>
<evidence type="ECO:0000313" key="9">
    <source>
        <dbReference type="EMBL" id="AMP08742.1"/>
    </source>
</evidence>